<dbReference type="InterPro" id="IPR037523">
    <property type="entry name" value="VOC_core"/>
</dbReference>
<dbReference type="GO" id="GO:0004493">
    <property type="term" value="F:methylmalonyl-CoA epimerase activity"/>
    <property type="evidence" value="ECO:0007669"/>
    <property type="project" value="TreeGrafter"/>
</dbReference>
<dbReference type="GO" id="GO:0046872">
    <property type="term" value="F:metal ion binding"/>
    <property type="evidence" value="ECO:0007669"/>
    <property type="project" value="UniProtKB-KW"/>
</dbReference>
<dbReference type="SUPFAM" id="SSF54593">
    <property type="entry name" value="Glyoxalase/Bleomycin resistance protein/Dihydroxybiphenyl dioxygenase"/>
    <property type="match status" value="1"/>
</dbReference>
<dbReference type="Proteomes" id="UP000556436">
    <property type="component" value="Unassembled WGS sequence"/>
</dbReference>
<evidence type="ECO:0000256" key="1">
    <source>
        <dbReference type="ARBA" id="ARBA00022723"/>
    </source>
</evidence>
<dbReference type="AlphaFoldDB" id="A0A7W7PFC1"/>
<dbReference type="RefSeq" id="WP_184735158.1">
    <property type="nucleotide sequence ID" value="NZ_BMRW01000008.1"/>
</dbReference>
<organism evidence="3 4">
    <name type="scientific">Streptomyces netropsis</name>
    <name type="common">Streptoverticillium netropsis</name>
    <dbReference type="NCBI Taxonomy" id="55404"/>
    <lineage>
        <taxon>Bacteria</taxon>
        <taxon>Bacillati</taxon>
        <taxon>Actinomycetota</taxon>
        <taxon>Actinomycetes</taxon>
        <taxon>Kitasatosporales</taxon>
        <taxon>Streptomycetaceae</taxon>
        <taxon>Streptomyces</taxon>
    </lineage>
</organism>
<dbReference type="Pfam" id="PF00903">
    <property type="entry name" value="Glyoxalase"/>
    <property type="match status" value="1"/>
</dbReference>
<comment type="caution">
    <text evidence="3">The sequence shown here is derived from an EMBL/GenBank/DDBJ whole genome shotgun (WGS) entry which is preliminary data.</text>
</comment>
<dbReference type="Gene3D" id="3.10.180.10">
    <property type="entry name" value="2,3-Dihydroxybiphenyl 1,2-Dioxygenase, domain 1"/>
    <property type="match status" value="1"/>
</dbReference>
<proteinExistence type="predicted"/>
<gene>
    <name evidence="3" type="ORF">FHS38_003982</name>
</gene>
<name>A0A7W7PFC1_STRNE</name>
<evidence type="ECO:0000313" key="4">
    <source>
        <dbReference type="Proteomes" id="UP000556436"/>
    </source>
</evidence>
<keyword evidence="4" id="KW-1185">Reference proteome</keyword>
<dbReference type="InterPro" id="IPR004360">
    <property type="entry name" value="Glyas_Fos-R_dOase_dom"/>
</dbReference>
<reference evidence="3 4" key="1">
    <citation type="submission" date="2020-08" db="EMBL/GenBank/DDBJ databases">
        <title>Genomic Encyclopedia of Type Strains, Phase III (KMG-III): the genomes of soil and plant-associated and newly described type strains.</title>
        <authorList>
            <person name="Whitman W."/>
        </authorList>
    </citation>
    <scope>NUCLEOTIDE SEQUENCE [LARGE SCALE GENOMIC DNA]</scope>
    <source>
        <strain evidence="3 4">CECT 3265</strain>
    </source>
</reference>
<dbReference type="EMBL" id="JACHJG010000008">
    <property type="protein sequence ID" value="MBB4887914.1"/>
    <property type="molecule type" value="Genomic_DNA"/>
</dbReference>
<accession>A0A7W7PFC1</accession>
<feature type="domain" description="VOC" evidence="2">
    <location>
        <begin position="8"/>
        <end position="154"/>
    </location>
</feature>
<dbReference type="PANTHER" id="PTHR43048">
    <property type="entry name" value="METHYLMALONYL-COA EPIMERASE"/>
    <property type="match status" value="1"/>
</dbReference>
<evidence type="ECO:0000313" key="3">
    <source>
        <dbReference type="EMBL" id="MBB4887914.1"/>
    </source>
</evidence>
<dbReference type="PANTHER" id="PTHR43048:SF3">
    <property type="entry name" value="METHYLMALONYL-COA EPIMERASE, MITOCHONDRIAL"/>
    <property type="match status" value="1"/>
</dbReference>
<dbReference type="CDD" id="cd06587">
    <property type="entry name" value="VOC"/>
    <property type="match status" value="1"/>
</dbReference>
<keyword evidence="1" id="KW-0479">Metal-binding</keyword>
<protein>
    <submittedName>
        <fullName evidence="3">Glyoxylase I family protein</fullName>
    </submittedName>
</protein>
<evidence type="ECO:0000259" key="2">
    <source>
        <dbReference type="PROSITE" id="PS51819"/>
    </source>
</evidence>
<dbReference type="GO" id="GO:0046491">
    <property type="term" value="P:L-methylmalonyl-CoA metabolic process"/>
    <property type="evidence" value="ECO:0007669"/>
    <property type="project" value="TreeGrafter"/>
</dbReference>
<dbReference type="InterPro" id="IPR051785">
    <property type="entry name" value="MMCE/EMCE_epimerase"/>
</dbReference>
<sequence length="169" mass="17962">MSTRLHRGFDHFALRAADFDATVRFYTEALGFTVAYEWTSPGTVGRSAFLDAGNGSCLELFDAPTSVPGGPAHPDLTAPAPTDAERAAHNALLHIALRTDDVDAAYAHALTHGARAMQAPADLPQTGLNGHTDSRIRLAFVYGLDSEVIELIQRDDFVTAAGSPAASDR</sequence>
<dbReference type="PROSITE" id="PS51819">
    <property type="entry name" value="VOC"/>
    <property type="match status" value="1"/>
</dbReference>
<dbReference type="InterPro" id="IPR029068">
    <property type="entry name" value="Glyas_Bleomycin-R_OHBP_Dase"/>
</dbReference>